<protein>
    <recommendedName>
        <fullName evidence="3">Major facilitator superfamily (MFS) profile domain-containing protein</fullName>
    </recommendedName>
</protein>
<keyword evidence="2" id="KW-1185">Reference proteome</keyword>
<proteinExistence type="predicted"/>
<dbReference type="OrthoDB" id="6730379at2759"/>
<dbReference type="EMBL" id="NKCI01000155">
    <property type="protein sequence ID" value="RSL51005.1"/>
    <property type="molecule type" value="Genomic_DNA"/>
</dbReference>
<gene>
    <name evidence="1" type="ORF">CEP54_011645</name>
</gene>
<sequence length="101" mass="11409">MKPDHEVNAPIHAEDGEVGKNQANLDLVDNEVAQYVAESRVQIDGDTNKRLKRMIDKRILVVMVVTYFTQSLDRGTMSFASVFSIGYPDFNYDKEHISSTS</sequence>
<reference evidence="1 2" key="1">
    <citation type="submission" date="2017-06" db="EMBL/GenBank/DDBJ databases">
        <title>Comparative genomic analysis of Ambrosia Fusariam Clade fungi.</title>
        <authorList>
            <person name="Stajich J.E."/>
            <person name="Carrillo J."/>
            <person name="Kijimoto T."/>
            <person name="Eskalen A."/>
            <person name="O'Donnell K."/>
            <person name="Kasson M."/>
        </authorList>
    </citation>
    <scope>NUCLEOTIDE SEQUENCE [LARGE SCALE GENOMIC DNA]</scope>
    <source>
        <strain evidence="1 2">NRRL62584</strain>
    </source>
</reference>
<evidence type="ECO:0000313" key="2">
    <source>
        <dbReference type="Proteomes" id="UP000288168"/>
    </source>
</evidence>
<accession>A0A428PDD3</accession>
<name>A0A428PDD3_9HYPO</name>
<evidence type="ECO:0008006" key="3">
    <source>
        <dbReference type="Google" id="ProtNLM"/>
    </source>
</evidence>
<evidence type="ECO:0000313" key="1">
    <source>
        <dbReference type="EMBL" id="RSL51005.1"/>
    </source>
</evidence>
<comment type="caution">
    <text evidence="1">The sequence shown here is derived from an EMBL/GenBank/DDBJ whole genome shotgun (WGS) entry which is preliminary data.</text>
</comment>
<dbReference type="Proteomes" id="UP000288168">
    <property type="component" value="Unassembled WGS sequence"/>
</dbReference>
<dbReference type="AlphaFoldDB" id="A0A428PDD3"/>
<organism evidence="1 2">
    <name type="scientific">Fusarium duplospermum</name>
    <dbReference type="NCBI Taxonomy" id="1325734"/>
    <lineage>
        <taxon>Eukaryota</taxon>
        <taxon>Fungi</taxon>
        <taxon>Dikarya</taxon>
        <taxon>Ascomycota</taxon>
        <taxon>Pezizomycotina</taxon>
        <taxon>Sordariomycetes</taxon>
        <taxon>Hypocreomycetidae</taxon>
        <taxon>Hypocreales</taxon>
        <taxon>Nectriaceae</taxon>
        <taxon>Fusarium</taxon>
        <taxon>Fusarium solani species complex</taxon>
    </lineage>
</organism>